<organism evidence="1 2">
    <name type="scientific">Erwinia psidii</name>
    <dbReference type="NCBI Taxonomy" id="69224"/>
    <lineage>
        <taxon>Bacteria</taxon>
        <taxon>Pseudomonadati</taxon>
        <taxon>Pseudomonadota</taxon>
        <taxon>Gammaproteobacteria</taxon>
        <taxon>Enterobacterales</taxon>
        <taxon>Erwiniaceae</taxon>
        <taxon>Erwinia</taxon>
    </lineage>
</organism>
<comment type="caution">
    <text evidence="1">The sequence shown here is derived from an EMBL/GenBank/DDBJ whole genome shotgun (WGS) entry which is preliminary data.</text>
</comment>
<dbReference type="AlphaFoldDB" id="A0A3N6V284"/>
<name>A0A3N6V284_9GAMM</name>
<reference evidence="1 2" key="1">
    <citation type="submission" date="2018-10" db="EMBL/GenBank/DDBJ databases">
        <title>Draft genome sequence for the type isolate of Erwinia psidii, agent causal of bacterial blight in guava (Psidium guajava) and wilt and die-back of Eucalyptus spp.</title>
        <authorList>
            <person name="Hermenegildo P.S."/>
            <person name="Santos S.A."/>
            <person name="Guimaraes L.M.S."/>
            <person name="Vidigal P.M.P."/>
            <person name="Pereira I.C."/>
            <person name="Badel J.L."/>
            <person name="Alfenas-Zerbini P."/>
            <person name="Ferreira M.A.S.V."/>
            <person name="Alfenas A.C."/>
        </authorList>
    </citation>
    <scope>NUCLEOTIDE SEQUENCE [LARGE SCALE GENOMIC DNA]</scope>
    <source>
        <strain evidence="1 2">IBSBF 435</strain>
    </source>
</reference>
<proteinExistence type="predicted"/>
<dbReference type="Proteomes" id="UP000279457">
    <property type="component" value="Unassembled WGS sequence"/>
</dbReference>
<evidence type="ECO:0000313" key="2">
    <source>
        <dbReference type="Proteomes" id="UP000279457"/>
    </source>
</evidence>
<gene>
    <name evidence="1" type="ORF">EB241_05375</name>
</gene>
<dbReference type="EMBL" id="RHHM01000003">
    <property type="protein sequence ID" value="RQM39185.1"/>
    <property type="molecule type" value="Genomic_DNA"/>
</dbReference>
<accession>A0A3N6V284</accession>
<keyword evidence="2" id="KW-1185">Reference proteome</keyword>
<sequence length="71" mass="7824">MTYYSDLYQFAGQCDLLYRFLPGSDGRAMCYIAMLALRHNPILLYAVMPSGLHNGASNPPGGPPHFLSESD</sequence>
<evidence type="ECO:0000313" key="1">
    <source>
        <dbReference type="EMBL" id="RQM39185.1"/>
    </source>
</evidence>
<protein>
    <submittedName>
        <fullName evidence="1">Uncharacterized protein</fullName>
    </submittedName>
</protein>